<dbReference type="InterPro" id="IPR004387">
    <property type="entry name" value="Pept_M50_Zn"/>
</dbReference>
<keyword evidence="4 14" id="KW-0645">Protease</keyword>
<evidence type="ECO:0000256" key="2">
    <source>
        <dbReference type="ARBA" id="ARBA00004141"/>
    </source>
</evidence>
<dbReference type="EMBL" id="BAAAZP010000031">
    <property type="protein sequence ID" value="GAA3656181.1"/>
    <property type="molecule type" value="Genomic_DNA"/>
</dbReference>
<feature type="transmembrane region" description="Helical" evidence="11">
    <location>
        <begin position="128"/>
        <end position="155"/>
    </location>
</feature>
<feature type="transmembrane region" description="Helical" evidence="11">
    <location>
        <begin position="400"/>
        <end position="424"/>
    </location>
</feature>
<accession>A0ABP7BDP8</accession>
<evidence type="ECO:0000259" key="12">
    <source>
        <dbReference type="Pfam" id="PF02163"/>
    </source>
</evidence>
<protein>
    <submittedName>
        <fullName evidence="14">Site-2 protease family protein</fullName>
    </submittedName>
</protein>
<evidence type="ECO:0000256" key="6">
    <source>
        <dbReference type="ARBA" id="ARBA00022801"/>
    </source>
</evidence>
<keyword evidence="5 11" id="KW-0812">Transmembrane</keyword>
<evidence type="ECO:0000256" key="3">
    <source>
        <dbReference type="ARBA" id="ARBA00007931"/>
    </source>
</evidence>
<dbReference type="Pfam" id="PF17820">
    <property type="entry name" value="PDZ_6"/>
    <property type="match status" value="1"/>
</dbReference>
<organism evidence="14 15">
    <name type="scientific">Nonomuraea antimicrobica</name>
    <dbReference type="NCBI Taxonomy" id="561173"/>
    <lineage>
        <taxon>Bacteria</taxon>
        <taxon>Bacillati</taxon>
        <taxon>Actinomycetota</taxon>
        <taxon>Actinomycetes</taxon>
        <taxon>Streptosporangiales</taxon>
        <taxon>Streptosporangiaceae</taxon>
        <taxon>Nonomuraea</taxon>
    </lineage>
</organism>
<dbReference type="CDD" id="cd23081">
    <property type="entry name" value="cpPDZ_EcRseP-like"/>
    <property type="match status" value="1"/>
</dbReference>
<dbReference type="PANTHER" id="PTHR42837:SF2">
    <property type="entry name" value="MEMBRANE METALLOPROTEASE ARASP2, CHLOROPLASTIC-RELATED"/>
    <property type="match status" value="1"/>
</dbReference>
<keyword evidence="9" id="KW-0482">Metalloprotease</keyword>
<proteinExistence type="inferred from homology"/>
<evidence type="ECO:0000313" key="15">
    <source>
        <dbReference type="Proteomes" id="UP001500902"/>
    </source>
</evidence>
<dbReference type="Proteomes" id="UP001500902">
    <property type="component" value="Unassembled WGS sequence"/>
</dbReference>
<dbReference type="GO" id="GO:0008233">
    <property type="term" value="F:peptidase activity"/>
    <property type="evidence" value="ECO:0007669"/>
    <property type="project" value="UniProtKB-KW"/>
</dbReference>
<evidence type="ECO:0000256" key="7">
    <source>
        <dbReference type="ARBA" id="ARBA00022833"/>
    </source>
</evidence>
<comment type="cofactor">
    <cofactor evidence="1">
        <name>Zn(2+)</name>
        <dbReference type="ChEBI" id="CHEBI:29105"/>
    </cofactor>
</comment>
<evidence type="ECO:0000256" key="11">
    <source>
        <dbReference type="SAM" id="Phobius"/>
    </source>
</evidence>
<dbReference type="Gene3D" id="2.30.42.10">
    <property type="match status" value="1"/>
</dbReference>
<comment type="caution">
    <text evidence="14">The sequence shown here is derived from an EMBL/GenBank/DDBJ whole genome shotgun (WGS) entry which is preliminary data.</text>
</comment>
<dbReference type="InterPro" id="IPR041489">
    <property type="entry name" value="PDZ_6"/>
</dbReference>
<comment type="subcellular location">
    <subcellularLocation>
        <location evidence="2">Membrane</location>
        <topology evidence="2">Multi-pass membrane protein</topology>
    </subcellularLocation>
</comment>
<dbReference type="GO" id="GO:0006508">
    <property type="term" value="P:proteolysis"/>
    <property type="evidence" value="ECO:0007669"/>
    <property type="project" value="UniProtKB-KW"/>
</dbReference>
<dbReference type="CDD" id="cd06163">
    <property type="entry name" value="S2P-M50_PDZ_RseP-like"/>
    <property type="match status" value="1"/>
</dbReference>
<keyword evidence="7" id="KW-0862">Zinc</keyword>
<evidence type="ECO:0000256" key="10">
    <source>
        <dbReference type="ARBA" id="ARBA00023136"/>
    </source>
</evidence>
<evidence type="ECO:0000256" key="1">
    <source>
        <dbReference type="ARBA" id="ARBA00001947"/>
    </source>
</evidence>
<comment type="similarity">
    <text evidence="3">Belongs to the peptidase M50B family.</text>
</comment>
<gene>
    <name evidence="14" type="ORF">GCM10022224_019150</name>
</gene>
<dbReference type="RefSeq" id="WP_344875136.1">
    <property type="nucleotide sequence ID" value="NZ_BAAAZP010000031.1"/>
</dbReference>
<dbReference type="InterPro" id="IPR036034">
    <property type="entry name" value="PDZ_sf"/>
</dbReference>
<feature type="domain" description="Peptidase M50" evidence="12">
    <location>
        <begin position="12"/>
        <end position="385"/>
    </location>
</feature>
<keyword evidence="10 11" id="KW-0472">Membrane</keyword>
<keyword evidence="15" id="KW-1185">Reference proteome</keyword>
<feature type="transmembrane region" description="Helical" evidence="11">
    <location>
        <begin position="6"/>
        <end position="25"/>
    </location>
</feature>
<name>A0ABP7BDP8_9ACTN</name>
<keyword evidence="6" id="KW-0378">Hydrolase</keyword>
<dbReference type="Pfam" id="PF02163">
    <property type="entry name" value="Peptidase_M50"/>
    <property type="match status" value="1"/>
</dbReference>
<sequence length="434" mass="47010">MNWLYVVGIILFLLGLMMSIALHELGHLVPAKLFGVKVTQYMVGFGSTAWSRRKGETEYGIKWIPFGGYIRMIGMLPPRPGEDPTKVRSTATGPFQGLIESAREAALEEVRPGDENRVFYRKKWWQKVIIMSGGPLMNLVLAFVFFAILLVGIGLPADAPIVSSATETCVIPVSEQRAACKPGDQPTPAAQAGLKPGDHMVSFDGATIDSWEDAKRLIRSHGAGPVKLGIVRDGKPMTFDVTLIAQDQPNLEDPEKTDKNVGFLGVRPTKVMEQQSVGQVIGYMGEQTARVAGSIFNLPEKMVGVWHAAFSGEERDPEGPVGMVGAGRLGGEILTSDLSNEEKIATFVNLLAGFNLAIGIFNLIPLLPLDGGHIAGGLWEGLKRAYAKVMRRPKPKHVDIAKVLPLTYAAALVMMIMAGLLIYADLVNPLTLTN</sequence>
<evidence type="ECO:0000256" key="4">
    <source>
        <dbReference type="ARBA" id="ARBA00022670"/>
    </source>
</evidence>
<reference evidence="15" key="1">
    <citation type="journal article" date="2019" name="Int. J. Syst. Evol. Microbiol.">
        <title>The Global Catalogue of Microorganisms (GCM) 10K type strain sequencing project: providing services to taxonomists for standard genome sequencing and annotation.</title>
        <authorList>
            <consortium name="The Broad Institute Genomics Platform"/>
            <consortium name="The Broad Institute Genome Sequencing Center for Infectious Disease"/>
            <person name="Wu L."/>
            <person name="Ma J."/>
        </authorList>
    </citation>
    <scope>NUCLEOTIDE SEQUENCE [LARGE SCALE GENOMIC DNA]</scope>
    <source>
        <strain evidence="15">JCM 16904</strain>
    </source>
</reference>
<dbReference type="InterPro" id="IPR008915">
    <property type="entry name" value="Peptidase_M50"/>
</dbReference>
<feature type="domain" description="PDZ" evidence="13">
    <location>
        <begin position="187"/>
        <end position="232"/>
    </location>
</feature>
<evidence type="ECO:0000313" key="14">
    <source>
        <dbReference type="EMBL" id="GAA3656181.1"/>
    </source>
</evidence>
<evidence type="ECO:0000256" key="5">
    <source>
        <dbReference type="ARBA" id="ARBA00022692"/>
    </source>
</evidence>
<evidence type="ECO:0000256" key="9">
    <source>
        <dbReference type="ARBA" id="ARBA00023049"/>
    </source>
</evidence>
<dbReference type="SUPFAM" id="SSF50156">
    <property type="entry name" value="PDZ domain-like"/>
    <property type="match status" value="1"/>
</dbReference>
<evidence type="ECO:0000256" key="8">
    <source>
        <dbReference type="ARBA" id="ARBA00022989"/>
    </source>
</evidence>
<keyword evidence="8 11" id="KW-1133">Transmembrane helix</keyword>
<evidence type="ECO:0000259" key="13">
    <source>
        <dbReference type="Pfam" id="PF17820"/>
    </source>
</evidence>
<dbReference type="PANTHER" id="PTHR42837">
    <property type="entry name" value="REGULATOR OF SIGMA-E PROTEASE RSEP"/>
    <property type="match status" value="1"/>
</dbReference>